<dbReference type="NCBIfam" id="NF006600">
    <property type="entry name" value="PRK09140.1"/>
    <property type="match status" value="1"/>
</dbReference>
<evidence type="ECO:0000256" key="4">
    <source>
        <dbReference type="ARBA" id="ARBA00023239"/>
    </source>
</evidence>
<dbReference type="RefSeq" id="WP_209902511.1">
    <property type="nucleotide sequence ID" value="NZ_BAAAJW010000007.1"/>
</dbReference>
<comment type="similarity">
    <text evidence="2">Belongs to the KHG/KDPG aldolase family.</text>
</comment>
<name>A0ABS4X296_9MICO</name>
<comment type="caution">
    <text evidence="6">The sequence shown here is derived from an EMBL/GenBank/DDBJ whole genome shotgun (WGS) entry which is preliminary data.</text>
</comment>
<evidence type="ECO:0000256" key="5">
    <source>
        <dbReference type="ARBA" id="ARBA00023277"/>
    </source>
</evidence>
<protein>
    <submittedName>
        <fullName evidence="6">2-dehydro-3-deoxyphosphogalactonate aldolase</fullName>
        <ecNumber evidence="6">4.1.2.21</ecNumber>
    </submittedName>
</protein>
<reference evidence="6 7" key="1">
    <citation type="submission" date="2021-03" db="EMBL/GenBank/DDBJ databases">
        <title>Sequencing the genomes of 1000 actinobacteria strains.</title>
        <authorList>
            <person name="Klenk H.-P."/>
        </authorList>
    </citation>
    <scope>NUCLEOTIDE SEQUENCE [LARGE SCALE GENOMIC DNA]</scope>
    <source>
        <strain evidence="6 7">DSM 14566</strain>
    </source>
</reference>
<gene>
    <name evidence="6" type="ORF">JOF43_002536</name>
</gene>
<dbReference type="EC" id="4.1.2.21" evidence="6"/>
<dbReference type="InterPro" id="IPR000887">
    <property type="entry name" value="Aldlse_KDPG_KHG"/>
</dbReference>
<dbReference type="CDD" id="cd00452">
    <property type="entry name" value="KDPG_aldolase"/>
    <property type="match status" value="1"/>
</dbReference>
<dbReference type="GO" id="GO:0008674">
    <property type="term" value="F:2-dehydro-3-deoxy-6-phosphogalactonate aldolase activity"/>
    <property type="evidence" value="ECO:0007669"/>
    <property type="project" value="UniProtKB-EC"/>
</dbReference>
<evidence type="ECO:0000313" key="6">
    <source>
        <dbReference type="EMBL" id="MBP2382579.1"/>
    </source>
</evidence>
<dbReference type="Pfam" id="PF01081">
    <property type="entry name" value="Aldolase"/>
    <property type="match status" value="1"/>
</dbReference>
<evidence type="ECO:0000256" key="2">
    <source>
        <dbReference type="ARBA" id="ARBA00006906"/>
    </source>
</evidence>
<keyword evidence="7" id="KW-1185">Reference proteome</keyword>
<dbReference type="EMBL" id="JAGIOD010000001">
    <property type="protein sequence ID" value="MBP2382579.1"/>
    <property type="molecule type" value="Genomic_DNA"/>
</dbReference>
<evidence type="ECO:0000256" key="1">
    <source>
        <dbReference type="ARBA" id="ARBA00004761"/>
    </source>
</evidence>
<keyword evidence="4 6" id="KW-0456">Lyase</keyword>
<dbReference type="Gene3D" id="3.20.20.70">
    <property type="entry name" value="Aldolase class I"/>
    <property type="match status" value="1"/>
</dbReference>
<organism evidence="6 7">
    <name type="scientific">Brachybacterium sacelli</name>
    <dbReference type="NCBI Taxonomy" id="173364"/>
    <lineage>
        <taxon>Bacteria</taxon>
        <taxon>Bacillati</taxon>
        <taxon>Actinomycetota</taxon>
        <taxon>Actinomycetes</taxon>
        <taxon>Micrococcales</taxon>
        <taxon>Dermabacteraceae</taxon>
        <taxon>Brachybacterium</taxon>
    </lineage>
</organism>
<dbReference type="SUPFAM" id="SSF51569">
    <property type="entry name" value="Aldolase"/>
    <property type="match status" value="1"/>
</dbReference>
<comment type="pathway">
    <text evidence="1">Carbohydrate acid metabolism.</text>
</comment>
<dbReference type="InterPro" id="IPR013785">
    <property type="entry name" value="Aldolase_TIM"/>
</dbReference>
<dbReference type="Proteomes" id="UP001519290">
    <property type="component" value="Unassembled WGS sequence"/>
</dbReference>
<dbReference type="PANTHER" id="PTHR30246:SF1">
    <property type="entry name" value="2-DEHYDRO-3-DEOXY-6-PHOSPHOGALACTONATE ALDOLASE-RELATED"/>
    <property type="match status" value="1"/>
</dbReference>
<accession>A0ABS4X296</accession>
<comment type="subunit">
    <text evidence="3">Homotrimer.</text>
</comment>
<evidence type="ECO:0000256" key="3">
    <source>
        <dbReference type="ARBA" id="ARBA00011233"/>
    </source>
</evidence>
<dbReference type="PANTHER" id="PTHR30246">
    <property type="entry name" value="2-KETO-3-DEOXY-6-PHOSPHOGLUCONATE ALDOLASE"/>
    <property type="match status" value="1"/>
</dbReference>
<keyword evidence="5" id="KW-0119">Carbohydrate metabolism</keyword>
<sequence>MTSSSSSTSLHSTPPLLVAILRGLTPDEAPAIGQALLDAGITCFEVPLNSPRPFDSIRILTERYGEQAEIGAGTVVDPADVPRVVEAGGRLVVAPNTDPEVIADSLGLGLIPYPGVATATDVFAALRAGARHLKIFPADALGTAVLRAWSAVVPAGTAFLPVGGITTETLPGWIRAGAAGAGIGTFLYAPGRDAEEVRTTAAGLVRAASGAQQREGSAQ</sequence>
<proteinExistence type="inferred from homology"/>
<evidence type="ECO:0000313" key="7">
    <source>
        <dbReference type="Proteomes" id="UP001519290"/>
    </source>
</evidence>